<evidence type="ECO:0000256" key="7">
    <source>
        <dbReference type="ARBA" id="ARBA00047899"/>
    </source>
</evidence>
<dbReference type="EC" id="2.7.11.1" evidence="1"/>
<dbReference type="SUPFAM" id="SSF48452">
    <property type="entry name" value="TPR-like"/>
    <property type="match status" value="1"/>
</dbReference>
<keyword evidence="3" id="KW-0808">Transferase</keyword>
<gene>
    <name evidence="11" type="ORF">ACFQKB_17735</name>
</gene>
<keyword evidence="5" id="KW-0418">Kinase</keyword>
<evidence type="ECO:0000256" key="3">
    <source>
        <dbReference type="ARBA" id="ARBA00022679"/>
    </source>
</evidence>
<dbReference type="Proteomes" id="UP001596380">
    <property type="component" value="Unassembled WGS sequence"/>
</dbReference>
<evidence type="ECO:0000256" key="4">
    <source>
        <dbReference type="ARBA" id="ARBA00022741"/>
    </source>
</evidence>
<evidence type="ECO:0000256" key="8">
    <source>
        <dbReference type="ARBA" id="ARBA00048679"/>
    </source>
</evidence>
<name>A0ABW2CLJ3_9ACTN</name>
<evidence type="ECO:0000313" key="12">
    <source>
        <dbReference type="Proteomes" id="UP001596380"/>
    </source>
</evidence>
<dbReference type="Gene3D" id="3.30.200.20">
    <property type="entry name" value="Phosphorylase Kinase, domain 1"/>
    <property type="match status" value="1"/>
</dbReference>
<comment type="catalytic activity">
    <reaction evidence="7">
        <text>L-threonyl-[protein] + ATP = O-phospho-L-threonyl-[protein] + ADP + H(+)</text>
        <dbReference type="Rhea" id="RHEA:46608"/>
        <dbReference type="Rhea" id="RHEA-COMP:11060"/>
        <dbReference type="Rhea" id="RHEA-COMP:11605"/>
        <dbReference type="ChEBI" id="CHEBI:15378"/>
        <dbReference type="ChEBI" id="CHEBI:30013"/>
        <dbReference type="ChEBI" id="CHEBI:30616"/>
        <dbReference type="ChEBI" id="CHEBI:61977"/>
        <dbReference type="ChEBI" id="CHEBI:456216"/>
        <dbReference type="EC" id="2.7.11.1"/>
    </reaction>
</comment>
<evidence type="ECO:0000256" key="2">
    <source>
        <dbReference type="ARBA" id="ARBA00022527"/>
    </source>
</evidence>
<organism evidence="11 12">
    <name type="scientific">Actinomadura yumaensis</name>
    <dbReference type="NCBI Taxonomy" id="111807"/>
    <lineage>
        <taxon>Bacteria</taxon>
        <taxon>Bacillati</taxon>
        <taxon>Actinomycetota</taxon>
        <taxon>Actinomycetes</taxon>
        <taxon>Streptosporangiales</taxon>
        <taxon>Thermomonosporaceae</taxon>
        <taxon>Actinomadura</taxon>
    </lineage>
</organism>
<proteinExistence type="predicted"/>
<feature type="compositionally biased region" description="Pro residues" evidence="9">
    <location>
        <begin position="55"/>
        <end position="64"/>
    </location>
</feature>
<dbReference type="InterPro" id="IPR011009">
    <property type="entry name" value="Kinase-like_dom_sf"/>
</dbReference>
<comment type="catalytic activity">
    <reaction evidence="8">
        <text>L-seryl-[protein] + ATP = O-phospho-L-seryl-[protein] + ADP + H(+)</text>
        <dbReference type="Rhea" id="RHEA:17989"/>
        <dbReference type="Rhea" id="RHEA-COMP:9863"/>
        <dbReference type="Rhea" id="RHEA-COMP:11604"/>
        <dbReference type="ChEBI" id="CHEBI:15378"/>
        <dbReference type="ChEBI" id="CHEBI:29999"/>
        <dbReference type="ChEBI" id="CHEBI:30616"/>
        <dbReference type="ChEBI" id="CHEBI:83421"/>
        <dbReference type="ChEBI" id="CHEBI:456216"/>
        <dbReference type="EC" id="2.7.11.1"/>
    </reaction>
</comment>
<dbReference type="PANTHER" id="PTHR24363:SF0">
    <property type="entry name" value="SERINE_THREONINE KINASE LIKE DOMAIN CONTAINING 1"/>
    <property type="match status" value="1"/>
</dbReference>
<sequence length="715" mass="77117">MIRCTQCRRGVVRHGFCDFCGFAPTSTAVRGAGATGATEATAPWDGPRGQGGTGQPPPGRPTPYGPLEMTSVTPVPYRDPESAVMPERLGDWPPPKLKRGELVGGQYHVRGCLRRGGLGWIYLAHDNNVGHWVVLKGLLHDGADVSDLPEAERAALAAVNHPNIVKIHNFVRHPAPAPGAGPEEARETQSYIVMEYVGGRSLKELLDDRRRAEGPDAALPIDHVIAYGIEMLRALGYLHTQGLLYCDLKPDNVMQCEQRLTLIDLGGTWRMGGPASAAPIWGTPGFGAPEVGVEAPTVSSDLYTVGRTMAVLSFRFDFTGDYATGLPPREDVPLLSRFDSYDRLLRRATHPDPRERFGDAAEMAEQLFGVLREVVSVPRNAEPWPVPSTLFGRERRAVGAEVAATDGTGPVLGSPDPAEAVTALPVPVVSAPEEAAGLAELAAREPKVIVETLSGAAAQPLSAEQRLVLAGAQLDRGHHAEAARLLDELADGADRPDDWRIGWYRGVGAIAVRDCARARELFDRLYSRMPGEAAPKLALAFCCEATGDRAEAARLYESVWRTDRGYLSAAFGLARVRLDGGDRDGAVRVLDEVPSLSTHYGAAQLAAMAVTLRGGSANLTKEALRAAARRLEQARVDGERKGQLVAEILEAGLEWVRANGIEDPGTELIGTPLTQNGLRDELESTYRMLVRFADDTDSRYALVDKANAVRTRTLF</sequence>
<feature type="compositionally biased region" description="Low complexity" evidence="9">
    <location>
        <begin position="33"/>
        <end position="42"/>
    </location>
</feature>
<dbReference type="CDD" id="cd14014">
    <property type="entry name" value="STKc_PknB_like"/>
    <property type="match status" value="1"/>
</dbReference>
<dbReference type="Gene3D" id="1.25.40.10">
    <property type="entry name" value="Tetratricopeptide repeat domain"/>
    <property type="match status" value="1"/>
</dbReference>
<dbReference type="Pfam" id="PF16918">
    <property type="entry name" value="PknG_TPR"/>
    <property type="match status" value="1"/>
</dbReference>
<dbReference type="InterPro" id="IPR011990">
    <property type="entry name" value="TPR-like_helical_dom_sf"/>
</dbReference>
<protein>
    <recommendedName>
        <fullName evidence="1">non-specific serine/threonine protein kinase</fullName>
        <ecNumber evidence="1">2.7.11.1</ecNumber>
    </recommendedName>
</protein>
<dbReference type="SUPFAM" id="SSF56112">
    <property type="entry name" value="Protein kinase-like (PK-like)"/>
    <property type="match status" value="1"/>
</dbReference>
<dbReference type="SMART" id="SM00220">
    <property type="entry name" value="S_TKc"/>
    <property type="match status" value="1"/>
</dbReference>
<comment type="caution">
    <text evidence="11">The sequence shown here is derived from an EMBL/GenBank/DDBJ whole genome shotgun (WGS) entry which is preliminary data.</text>
</comment>
<dbReference type="InterPro" id="IPR031636">
    <property type="entry name" value="PknG_TPR"/>
</dbReference>
<evidence type="ECO:0000259" key="10">
    <source>
        <dbReference type="PROSITE" id="PS50011"/>
    </source>
</evidence>
<dbReference type="PANTHER" id="PTHR24363">
    <property type="entry name" value="SERINE/THREONINE PROTEIN KINASE"/>
    <property type="match status" value="1"/>
</dbReference>
<dbReference type="Pfam" id="PF00069">
    <property type="entry name" value="Pkinase"/>
    <property type="match status" value="1"/>
</dbReference>
<keyword evidence="2" id="KW-0723">Serine/threonine-protein kinase</keyword>
<feature type="domain" description="Protein kinase" evidence="10">
    <location>
        <begin position="107"/>
        <end position="412"/>
    </location>
</feature>
<evidence type="ECO:0000256" key="1">
    <source>
        <dbReference type="ARBA" id="ARBA00012513"/>
    </source>
</evidence>
<keyword evidence="12" id="KW-1185">Reference proteome</keyword>
<evidence type="ECO:0000256" key="5">
    <source>
        <dbReference type="ARBA" id="ARBA00022777"/>
    </source>
</evidence>
<evidence type="ECO:0000256" key="6">
    <source>
        <dbReference type="ARBA" id="ARBA00022840"/>
    </source>
</evidence>
<dbReference type="Gene3D" id="1.10.510.10">
    <property type="entry name" value="Transferase(Phosphotransferase) domain 1"/>
    <property type="match status" value="1"/>
</dbReference>
<keyword evidence="6" id="KW-0067">ATP-binding</keyword>
<accession>A0ABW2CLJ3</accession>
<reference evidence="12" key="1">
    <citation type="journal article" date="2019" name="Int. J. Syst. Evol. Microbiol.">
        <title>The Global Catalogue of Microorganisms (GCM) 10K type strain sequencing project: providing services to taxonomists for standard genome sequencing and annotation.</title>
        <authorList>
            <consortium name="The Broad Institute Genomics Platform"/>
            <consortium name="The Broad Institute Genome Sequencing Center for Infectious Disease"/>
            <person name="Wu L."/>
            <person name="Ma J."/>
        </authorList>
    </citation>
    <scope>NUCLEOTIDE SEQUENCE [LARGE SCALE GENOMIC DNA]</scope>
    <source>
        <strain evidence="12">JCM 3369</strain>
    </source>
</reference>
<feature type="region of interest" description="Disordered" evidence="9">
    <location>
        <begin position="33"/>
        <end position="65"/>
    </location>
</feature>
<dbReference type="PROSITE" id="PS50011">
    <property type="entry name" value="PROTEIN_KINASE_DOM"/>
    <property type="match status" value="1"/>
</dbReference>
<evidence type="ECO:0000313" key="11">
    <source>
        <dbReference type="EMBL" id="MFC6881604.1"/>
    </source>
</evidence>
<keyword evidence="4" id="KW-0547">Nucleotide-binding</keyword>
<evidence type="ECO:0000256" key="9">
    <source>
        <dbReference type="SAM" id="MobiDB-lite"/>
    </source>
</evidence>
<dbReference type="EMBL" id="JBHSXS010000009">
    <property type="protein sequence ID" value="MFC6881604.1"/>
    <property type="molecule type" value="Genomic_DNA"/>
</dbReference>
<dbReference type="InterPro" id="IPR000719">
    <property type="entry name" value="Prot_kinase_dom"/>
</dbReference>